<keyword evidence="2" id="KW-0808">Transferase</keyword>
<dbReference type="Gene3D" id="3.40.50.620">
    <property type="entry name" value="HUPs"/>
    <property type="match status" value="1"/>
</dbReference>
<dbReference type="InterPro" id="IPR004821">
    <property type="entry name" value="Cyt_trans-like"/>
</dbReference>
<evidence type="ECO:0000313" key="2">
    <source>
        <dbReference type="EMBL" id="CAB4137793.1"/>
    </source>
</evidence>
<evidence type="ECO:0000259" key="1">
    <source>
        <dbReference type="Pfam" id="PF01467"/>
    </source>
</evidence>
<reference evidence="2" key="1">
    <citation type="submission" date="2020-04" db="EMBL/GenBank/DDBJ databases">
        <authorList>
            <person name="Chiriac C."/>
            <person name="Salcher M."/>
            <person name="Ghai R."/>
            <person name="Kavagutti S V."/>
        </authorList>
    </citation>
    <scope>NUCLEOTIDE SEQUENCE</scope>
</reference>
<accession>A0A6J5LX95</accession>
<feature type="domain" description="Cytidyltransferase-like" evidence="1">
    <location>
        <begin position="6"/>
        <end position="85"/>
    </location>
</feature>
<gene>
    <name evidence="2" type="ORF">UFOVP328_86</name>
</gene>
<organism evidence="2">
    <name type="scientific">uncultured Caudovirales phage</name>
    <dbReference type="NCBI Taxonomy" id="2100421"/>
    <lineage>
        <taxon>Viruses</taxon>
        <taxon>Duplodnaviria</taxon>
        <taxon>Heunggongvirae</taxon>
        <taxon>Uroviricota</taxon>
        <taxon>Caudoviricetes</taxon>
        <taxon>Peduoviridae</taxon>
        <taxon>Maltschvirus</taxon>
        <taxon>Maltschvirus maltsch</taxon>
    </lineage>
</organism>
<name>A0A6J5LX95_9CAUD</name>
<protein>
    <submittedName>
        <fullName evidence="2">Cytidyltransferase-like domain containing protein</fullName>
    </submittedName>
</protein>
<dbReference type="EMBL" id="LR796341">
    <property type="protein sequence ID" value="CAB4137793.1"/>
    <property type="molecule type" value="Genomic_DNA"/>
</dbReference>
<sequence>MRTVVIYPGRFHPFHRGHKASYDYLVKQFGEGNVFVVSSDKQDPATSPFSFEDKMDMMTKLGIPSGQIAQVKNPYQAQEITREIDDKDNTVLIFAVSEKDMSGPDARFNFKPKADGSPGYIQPMPANGKLKPMSKHAYVAVTPTVNFRVRGADANSASQIRKQYIAGNDADRDQIIADLYGDVDSGIRDIFDKKLGAPITVNESRDRILKKINYLKERIAHLRQQELNEFLPALGAVAGRALVGAGASALERGAASLAGHAIGSEIEDALSDDDEDYIEEKWSQKYKDSINCSNPRGFSQRAHCAGRKK</sequence>
<dbReference type="Pfam" id="PF01467">
    <property type="entry name" value="CTP_transf_like"/>
    <property type="match status" value="1"/>
</dbReference>
<dbReference type="GO" id="GO:0016740">
    <property type="term" value="F:transferase activity"/>
    <property type="evidence" value="ECO:0007669"/>
    <property type="project" value="UniProtKB-KW"/>
</dbReference>
<dbReference type="SUPFAM" id="SSF52374">
    <property type="entry name" value="Nucleotidylyl transferase"/>
    <property type="match status" value="1"/>
</dbReference>
<proteinExistence type="predicted"/>
<dbReference type="InterPro" id="IPR014729">
    <property type="entry name" value="Rossmann-like_a/b/a_fold"/>
</dbReference>